<dbReference type="GO" id="GO:0070062">
    <property type="term" value="C:extracellular exosome"/>
    <property type="evidence" value="ECO:0007669"/>
    <property type="project" value="TreeGrafter"/>
</dbReference>
<dbReference type="InterPro" id="IPR028106">
    <property type="entry name" value="DUF4578"/>
</dbReference>
<evidence type="ECO:0000313" key="3">
    <source>
        <dbReference type="RefSeq" id="XP_006834032.1"/>
    </source>
</evidence>
<dbReference type="AlphaFoldDB" id="A0A9B0WFM5"/>
<dbReference type="GeneID" id="102817559"/>
<feature type="compositionally biased region" description="Low complexity" evidence="1">
    <location>
        <begin position="40"/>
        <end position="51"/>
    </location>
</feature>
<dbReference type="PANTHER" id="PTHR37342:SF1">
    <property type="entry name" value="CHROMOSOME 11 OPEN READING FRAME 52"/>
    <property type="match status" value="1"/>
</dbReference>
<dbReference type="RefSeq" id="XP_006834032.1">
    <property type="nucleotide sequence ID" value="XM_006833969.1"/>
</dbReference>
<gene>
    <name evidence="3" type="primary">LOC102817559</name>
</gene>
<dbReference type="CTD" id="109318078"/>
<feature type="region of interest" description="Disordered" evidence="1">
    <location>
        <begin position="18"/>
        <end position="58"/>
    </location>
</feature>
<name>A0A9B0WFM5_CHRAS</name>
<reference evidence="3" key="1">
    <citation type="submission" date="2025-08" db="UniProtKB">
        <authorList>
            <consortium name="RefSeq"/>
        </authorList>
    </citation>
    <scope>IDENTIFICATION</scope>
    <source>
        <tissue evidence="3">Spleen</tissue>
    </source>
</reference>
<organism evidence="2 3">
    <name type="scientific">Chrysochloris asiatica</name>
    <name type="common">Cape golden mole</name>
    <dbReference type="NCBI Taxonomy" id="185453"/>
    <lineage>
        <taxon>Eukaryota</taxon>
        <taxon>Metazoa</taxon>
        <taxon>Chordata</taxon>
        <taxon>Craniata</taxon>
        <taxon>Vertebrata</taxon>
        <taxon>Euteleostomi</taxon>
        <taxon>Mammalia</taxon>
        <taxon>Eutheria</taxon>
        <taxon>Afrotheria</taxon>
        <taxon>Chrysochloridae</taxon>
        <taxon>Chrysochlorinae</taxon>
        <taxon>Chrysochloris</taxon>
    </lineage>
</organism>
<evidence type="ECO:0000256" key="1">
    <source>
        <dbReference type="SAM" id="MobiDB-lite"/>
    </source>
</evidence>
<dbReference type="PANTHER" id="PTHR37342">
    <property type="entry name" value="HYPOTHETICAL PROTEIN LOC689959"/>
    <property type="match status" value="1"/>
</dbReference>
<keyword evidence="2" id="KW-1185">Reference proteome</keyword>
<protein>
    <submittedName>
        <fullName evidence="3">Uncharacterized protein C11orf52 homolog</fullName>
    </submittedName>
</protein>
<dbReference type="Pfam" id="PF15147">
    <property type="entry name" value="DUF4578"/>
    <property type="match status" value="1"/>
</dbReference>
<sequence length="142" mass="16561">MGNRLCCGGSWGCPSTLQRKKKTGSQGRQPFKRLRRRQQPEQQQQHQEWQQLKNNTRDIEAPECTYERVMGQPEPYEKRQACASEENNLHYADILVYSQTQPRTVEEVKSLQLENATEYATLRFPQPNPPFLNNKLNNGKLV</sequence>
<dbReference type="OrthoDB" id="8846498at2759"/>
<dbReference type="Proteomes" id="UP000504623">
    <property type="component" value="Unplaced"/>
</dbReference>
<proteinExistence type="predicted"/>
<evidence type="ECO:0000313" key="2">
    <source>
        <dbReference type="Proteomes" id="UP000504623"/>
    </source>
</evidence>
<accession>A0A9B0WFM5</accession>